<evidence type="ECO:0000259" key="1">
    <source>
        <dbReference type="Pfam" id="PF00557"/>
    </source>
</evidence>
<dbReference type="Pfam" id="PF00557">
    <property type="entry name" value="Peptidase_M24"/>
    <property type="match status" value="1"/>
</dbReference>
<organism evidence="2">
    <name type="scientific">marine metagenome</name>
    <dbReference type="NCBI Taxonomy" id="408172"/>
    <lineage>
        <taxon>unclassified sequences</taxon>
        <taxon>metagenomes</taxon>
        <taxon>ecological metagenomes</taxon>
    </lineage>
</organism>
<reference evidence="2" key="1">
    <citation type="submission" date="2018-05" db="EMBL/GenBank/DDBJ databases">
        <authorList>
            <person name="Lanie J.A."/>
            <person name="Ng W.-L."/>
            <person name="Kazmierczak K.M."/>
            <person name="Andrzejewski T.M."/>
            <person name="Davidsen T.M."/>
            <person name="Wayne K.J."/>
            <person name="Tettelin H."/>
            <person name="Glass J.I."/>
            <person name="Rusch D."/>
            <person name="Podicherti R."/>
            <person name="Tsui H.-C.T."/>
            <person name="Winkler M.E."/>
        </authorList>
    </citation>
    <scope>NUCLEOTIDE SEQUENCE</scope>
</reference>
<name>A0A381PR11_9ZZZZ</name>
<dbReference type="Gene3D" id="3.90.230.10">
    <property type="entry name" value="Creatinase/methionine aminopeptidase superfamily"/>
    <property type="match status" value="1"/>
</dbReference>
<sequence length="449" mass="49926">MPNKITSSLQAALQRHATSQAIQRLGDGTPEFISAANEGHHLNIGPGEPCISEWKQAGLELPDLPTMRQYRLDRLVQTLQQYDYGGILLFDPLNVRYATDTTNMQLWVMHNGARYAYVSADGHVIVWDYTNTEFLNGHSHVVDEVRPAVGVSYFLCGPRYEEIAQRWADEINAVVHQHQRGHLRLAVDMLHGPGHQLLAQSGLEIGFGYEVMEEARRIKGADELKAMRCAVHSCETTMLEMKEALRPGMTERELWSMLHAGNIRRAGEWIETQLLASGPRTNPWMQEASSRVIEEGDLVGYDTDLVGAYGMMCDISRTLLAGDQPPNPQQANLHAIANEVIAANCELLTPGRSFHDLTHRALLPDPDRYRHYSCLFHGVGQCDEYPDIVMPASWATSGHDGALETGMVLTVESFVGSRAGGEGVKLEIQVLVTDEGPERLDYSSLELSD</sequence>
<dbReference type="Gene3D" id="3.40.350.10">
    <property type="entry name" value="Creatinase/prolidase N-terminal domain"/>
    <property type="match status" value="1"/>
</dbReference>
<dbReference type="InterPro" id="IPR000994">
    <property type="entry name" value="Pept_M24"/>
</dbReference>
<gene>
    <name evidence="2" type="ORF">METZ01_LOCUS21371</name>
</gene>
<accession>A0A381PR11</accession>
<dbReference type="InterPro" id="IPR036005">
    <property type="entry name" value="Creatinase/aminopeptidase-like"/>
</dbReference>
<dbReference type="InterPro" id="IPR050659">
    <property type="entry name" value="Peptidase_M24B"/>
</dbReference>
<dbReference type="PANTHER" id="PTHR46112:SF2">
    <property type="entry name" value="XAA-PRO AMINOPEPTIDASE P-RELATED"/>
    <property type="match status" value="1"/>
</dbReference>
<dbReference type="AlphaFoldDB" id="A0A381PR11"/>
<dbReference type="SUPFAM" id="SSF53092">
    <property type="entry name" value="Creatinase/prolidase N-terminal domain"/>
    <property type="match status" value="1"/>
</dbReference>
<evidence type="ECO:0000313" key="2">
    <source>
        <dbReference type="EMBL" id="SUZ68517.1"/>
    </source>
</evidence>
<dbReference type="CDD" id="cd01066">
    <property type="entry name" value="APP_MetAP"/>
    <property type="match status" value="1"/>
</dbReference>
<feature type="domain" description="Peptidase M24" evidence="1">
    <location>
        <begin position="226"/>
        <end position="434"/>
    </location>
</feature>
<dbReference type="PANTHER" id="PTHR46112">
    <property type="entry name" value="AMINOPEPTIDASE"/>
    <property type="match status" value="1"/>
</dbReference>
<dbReference type="SUPFAM" id="SSF55920">
    <property type="entry name" value="Creatinase/aminopeptidase"/>
    <property type="match status" value="1"/>
</dbReference>
<dbReference type="EMBL" id="UINC01001039">
    <property type="protein sequence ID" value="SUZ68517.1"/>
    <property type="molecule type" value="Genomic_DNA"/>
</dbReference>
<proteinExistence type="predicted"/>
<protein>
    <recommendedName>
        <fullName evidence="1">Peptidase M24 domain-containing protein</fullName>
    </recommendedName>
</protein>
<dbReference type="InterPro" id="IPR029149">
    <property type="entry name" value="Creatin/AminoP/Spt16_N"/>
</dbReference>